<evidence type="ECO:0000313" key="12">
    <source>
        <dbReference type="Proteomes" id="UP000004310"/>
    </source>
</evidence>
<evidence type="ECO:0000256" key="7">
    <source>
        <dbReference type="ARBA" id="ARBA00023136"/>
    </source>
</evidence>
<reference evidence="11 12" key="1">
    <citation type="journal article" date="2010" name="J. Bacteriol.">
        <title>Genome sequence of Fulvimarina pelagi HTCC2506T, a Mn(II)-oxidizing alphaproteobacterium possessing an aerobic anoxygenic photosynthetic gene cluster and Xanthorhodopsin.</title>
        <authorList>
            <person name="Kang I."/>
            <person name="Oh H.M."/>
            <person name="Lim S.I."/>
            <person name="Ferriera S."/>
            <person name="Giovannoni S.J."/>
            <person name="Cho J.C."/>
        </authorList>
    </citation>
    <scope>NUCLEOTIDE SEQUENCE [LARGE SCALE GENOMIC DNA]</scope>
    <source>
        <strain evidence="11 12">HTCC2506</strain>
    </source>
</reference>
<name>Q0FXK4_9HYPH</name>
<feature type="transmembrane region" description="Helical" evidence="9">
    <location>
        <begin position="88"/>
        <end position="113"/>
    </location>
</feature>
<evidence type="ECO:0000256" key="4">
    <source>
        <dbReference type="ARBA" id="ARBA00022519"/>
    </source>
</evidence>
<evidence type="ECO:0000256" key="2">
    <source>
        <dbReference type="ARBA" id="ARBA00022448"/>
    </source>
</evidence>
<evidence type="ECO:0000256" key="9">
    <source>
        <dbReference type="RuleBase" id="RU369079"/>
    </source>
</evidence>
<protein>
    <recommendedName>
        <fullName evidence="9">TRAP transporter small permease protein</fullName>
    </recommendedName>
</protein>
<feature type="domain" description="Tripartite ATP-independent periplasmic transporters DctQ component" evidence="10">
    <location>
        <begin position="27"/>
        <end position="157"/>
    </location>
</feature>
<keyword evidence="12" id="KW-1185">Reference proteome</keyword>
<dbReference type="HOGENOM" id="CLU_086356_2_3_5"/>
<comment type="caution">
    <text evidence="11">The sequence shown here is derived from an EMBL/GenBank/DDBJ whole genome shotgun (WGS) entry which is preliminary data.</text>
</comment>
<proteinExistence type="inferred from homology"/>
<keyword evidence="2 9" id="KW-0813">Transport</keyword>
<comment type="subunit">
    <text evidence="9">The complex comprises the extracytoplasmic solute receptor protein and the two transmembrane proteins.</text>
</comment>
<dbReference type="AlphaFoldDB" id="Q0FXK4"/>
<evidence type="ECO:0000313" key="11">
    <source>
        <dbReference type="EMBL" id="EAU39732.1"/>
    </source>
</evidence>
<dbReference type="eggNOG" id="COG3090">
    <property type="taxonomic scope" value="Bacteria"/>
</dbReference>
<evidence type="ECO:0000256" key="8">
    <source>
        <dbReference type="ARBA" id="ARBA00038436"/>
    </source>
</evidence>
<dbReference type="GO" id="GO:0015740">
    <property type="term" value="P:C4-dicarboxylate transport"/>
    <property type="evidence" value="ECO:0007669"/>
    <property type="project" value="TreeGrafter"/>
</dbReference>
<evidence type="ECO:0000256" key="6">
    <source>
        <dbReference type="ARBA" id="ARBA00022989"/>
    </source>
</evidence>
<organism evidence="11 12">
    <name type="scientific">Fulvimarina pelagi HTCC2506</name>
    <dbReference type="NCBI Taxonomy" id="314231"/>
    <lineage>
        <taxon>Bacteria</taxon>
        <taxon>Pseudomonadati</taxon>
        <taxon>Pseudomonadota</taxon>
        <taxon>Alphaproteobacteria</taxon>
        <taxon>Hyphomicrobiales</taxon>
        <taxon>Aurantimonadaceae</taxon>
        <taxon>Fulvimarina</taxon>
    </lineage>
</organism>
<keyword evidence="6 9" id="KW-1133">Transmembrane helix</keyword>
<feature type="transmembrane region" description="Helical" evidence="9">
    <location>
        <begin position="12"/>
        <end position="38"/>
    </location>
</feature>
<evidence type="ECO:0000256" key="5">
    <source>
        <dbReference type="ARBA" id="ARBA00022692"/>
    </source>
</evidence>
<dbReference type="GO" id="GO:0022857">
    <property type="term" value="F:transmembrane transporter activity"/>
    <property type="evidence" value="ECO:0007669"/>
    <property type="project" value="UniProtKB-UniRule"/>
</dbReference>
<keyword evidence="7 9" id="KW-0472">Membrane</keyword>
<keyword evidence="3" id="KW-1003">Cell membrane</keyword>
<comment type="similarity">
    <text evidence="8 9">Belongs to the TRAP transporter small permease family.</text>
</comment>
<comment type="function">
    <text evidence="9">Part of the tripartite ATP-independent periplasmic (TRAP) transport system.</text>
</comment>
<dbReference type="Pfam" id="PF04290">
    <property type="entry name" value="DctQ"/>
    <property type="match status" value="1"/>
</dbReference>
<evidence type="ECO:0000256" key="3">
    <source>
        <dbReference type="ARBA" id="ARBA00022475"/>
    </source>
</evidence>
<gene>
    <name evidence="11" type="ORF">FP2506_13394</name>
</gene>
<comment type="subcellular location">
    <subcellularLocation>
        <location evidence="1 9">Cell inner membrane</location>
        <topology evidence="1 9">Multi-pass membrane protein</topology>
    </subcellularLocation>
</comment>
<dbReference type="PANTHER" id="PTHR35011">
    <property type="entry name" value="2,3-DIKETO-L-GULONATE TRAP TRANSPORTER SMALL PERMEASE PROTEIN YIAM"/>
    <property type="match status" value="1"/>
</dbReference>
<evidence type="ECO:0000256" key="1">
    <source>
        <dbReference type="ARBA" id="ARBA00004429"/>
    </source>
</evidence>
<dbReference type="PANTHER" id="PTHR35011:SF10">
    <property type="entry name" value="TRAP TRANSPORTER SMALL PERMEASE PROTEIN"/>
    <property type="match status" value="1"/>
</dbReference>
<evidence type="ECO:0000259" key="10">
    <source>
        <dbReference type="Pfam" id="PF04290"/>
    </source>
</evidence>
<dbReference type="EMBL" id="AATP01000013">
    <property type="protein sequence ID" value="EAU39732.1"/>
    <property type="molecule type" value="Genomic_DNA"/>
</dbReference>
<dbReference type="InterPro" id="IPR007387">
    <property type="entry name" value="TRAP_DctQ"/>
</dbReference>
<dbReference type="GO" id="GO:0005886">
    <property type="term" value="C:plasma membrane"/>
    <property type="evidence" value="ECO:0007669"/>
    <property type="project" value="UniProtKB-SubCell"/>
</dbReference>
<dbReference type="Proteomes" id="UP000004310">
    <property type="component" value="Unassembled WGS sequence"/>
</dbReference>
<accession>Q0FXK4</accession>
<dbReference type="InterPro" id="IPR055348">
    <property type="entry name" value="DctQ"/>
</dbReference>
<keyword evidence="4 9" id="KW-0997">Cell inner membrane</keyword>
<sequence>MRAFIAGVSAISRVLGVIAGLLLFSAVLSVTHMVFVRYVLNASTVWQTEYTIYAVVGATFLGAPWTLLVKGHVNVDLLQLASGPRVRLILEIISALVSLLFAALVGYAAYFYLHETIEYGWRSETVWAVPLWMPTLPMVVGLVWLAVQYVAEILRLILDGPRESQGIVAEQTKIFADTVEKN</sequence>
<dbReference type="STRING" id="217511.GCA_001463845_02472"/>
<dbReference type="RefSeq" id="WP_007067805.1">
    <property type="nucleotide sequence ID" value="NZ_DS022272.1"/>
</dbReference>
<feature type="transmembrane region" description="Helical" evidence="9">
    <location>
        <begin position="125"/>
        <end position="147"/>
    </location>
</feature>
<feature type="transmembrane region" description="Helical" evidence="9">
    <location>
        <begin position="50"/>
        <end position="68"/>
    </location>
</feature>
<keyword evidence="5 9" id="KW-0812">Transmembrane</keyword>